<protein>
    <submittedName>
        <fullName evidence="8">Zn-dependent alcohol dehydrogenase</fullName>
    </submittedName>
</protein>
<keyword evidence="9" id="KW-1185">Reference proteome</keyword>
<evidence type="ECO:0000256" key="1">
    <source>
        <dbReference type="ARBA" id="ARBA00001947"/>
    </source>
</evidence>
<keyword evidence="3 6" id="KW-0862">Zinc</keyword>
<dbReference type="EMBL" id="FNNP01000001">
    <property type="protein sequence ID" value="SDW75332.1"/>
    <property type="molecule type" value="Genomic_DNA"/>
</dbReference>
<dbReference type="InterPro" id="IPR013154">
    <property type="entry name" value="ADH-like_N"/>
</dbReference>
<reference evidence="9" key="1">
    <citation type="submission" date="2016-10" db="EMBL/GenBank/DDBJ databases">
        <authorList>
            <person name="Varghese N."/>
            <person name="Submissions S."/>
        </authorList>
    </citation>
    <scope>NUCLEOTIDE SEQUENCE [LARGE SCALE GENOMIC DNA]</scope>
    <source>
        <strain evidence="9">DSM 27839</strain>
    </source>
</reference>
<dbReference type="PANTHER" id="PTHR43880">
    <property type="entry name" value="ALCOHOL DEHYDROGENASE"/>
    <property type="match status" value="1"/>
</dbReference>
<evidence type="ECO:0000259" key="7">
    <source>
        <dbReference type="SMART" id="SM00829"/>
    </source>
</evidence>
<evidence type="ECO:0000313" key="9">
    <source>
        <dbReference type="Proteomes" id="UP000183400"/>
    </source>
</evidence>
<dbReference type="InterPro" id="IPR011032">
    <property type="entry name" value="GroES-like_sf"/>
</dbReference>
<sequence>MQSIKAAVCRAFGEPLVIEDILIAPPGMGEVEVTLDAVAICHSDISFASGAWGGHLPAVYGHEAAGIISAVGDGAGDFRIGDHVVVTLIRACGSCPSCAGGKPTVCETPYDTINGPLRTVDGGPLEQAMACGAFAEKVVVSHRQIVRIPETLPKDLASLLSCGVITGVGAAVNAAELRPGQDVVVIGAGGVGLNAIQGARIAGARRIVAVDMTEDKLDIAMEFGATHGVLASLKQPWKAAYKALGGRGADAVLITVGAIRAYDQAPRYLGSGGKAIMIGMPHSGDMSSYEPVVLAALGQGLIGSKMGDVVIQRDIPWMIDLYEQGRLKLDELISGRWALSQINEAIEDTKTGAAKRNVILFNHD</sequence>
<name>A0A1H2W3U1_9RHOB</name>
<keyword evidence="4" id="KW-0560">Oxidoreductase</keyword>
<dbReference type="PANTHER" id="PTHR43880:SF12">
    <property type="entry name" value="ALCOHOL DEHYDROGENASE CLASS-3"/>
    <property type="match status" value="1"/>
</dbReference>
<dbReference type="GO" id="GO:0051903">
    <property type="term" value="F:S-(hydroxymethyl)glutathione dehydrogenase [NAD(P)+] activity"/>
    <property type="evidence" value="ECO:0007669"/>
    <property type="project" value="TreeGrafter"/>
</dbReference>
<dbReference type="InterPro" id="IPR020843">
    <property type="entry name" value="ER"/>
</dbReference>
<dbReference type="OrthoDB" id="9770544at2"/>
<dbReference type="GO" id="GO:0005829">
    <property type="term" value="C:cytosol"/>
    <property type="evidence" value="ECO:0007669"/>
    <property type="project" value="TreeGrafter"/>
</dbReference>
<dbReference type="SUPFAM" id="SSF51735">
    <property type="entry name" value="NAD(P)-binding Rossmann-fold domains"/>
    <property type="match status" value="1"/>
</dbReference>
<keyword evidence="5" id="KW-0520">NAD</keyword>
<evidence type="ECO:0000313" key="8">
    <source>
        <dbReference type="EMBL" id="SDW75332.1"/>
    </source>
</evidence>
<comment type="similarity">
    <text evidence="6">Belongs to the zinc-containing alcohol dehydrogenase family.</text>
</comment>
<dbReference type="FunFam" id="3.40.50.720:FF:000003">
    <property type="entry name" value="S-(hydroxymethyl)glutathione dehydrogenase"/>
    <property type="match status" value="1"/>
</dbReference>
<dbReference type="AlphaFoldDB" id="A0A1H2W3U1"/>
<dbReference type="GO" id="GO:0008270">
    <property type="term" value="F:zinc ion binding"/>
    <property type="evidence" value="ECO:0007669"/>
    <property type="project" value="InterPro"/>
</dbReference>
<dbReference type="Gene3D" id="3.40.50.720">
    <property type="entry name" value="NAD(P)-binding Rossmann-like Domain"/>
    <property type="match status" value="1"/>
</dbReference>
<evidence type="ECO:0000256" key="4">
    <source>
        <dbReference type="ARBA" id="ARBA00023002"/>
    </source>
</evidence>
<evidence type="ECO:0000256" key="6">
    <source>
        <dbReference type="RuleBase" id="RU361277"/>
    </source>
</evidence>
<dbReference type="Pfam" id="PF00107">
    <property type="entry name" value="ADH_zinc_N"/>
    <property type="match status" value="1"/>
</dbReference>
<dbReference type="SMART" id="SM00829">
    <property type="entry name" value="PKS_ER"/>
    <property type="match status" value="1"/>
</dbReference>
<dbReference type="InterPro" id="IPR013149">
    <property type="entry name" value="ADH-like_C"/>
</dbReference>
<proteinExistence type="inferred from homology"/>
<dbReference type="GO" id="GO:0046294">
    <property type="term" value="P:formaldehyde catabolic process"/>
    <property type="evidence" value="ECO:0007669"/>
    <property type="project" value="TreeGrafter"/>
</dbReference>
<dbReference type="SUPFAM" id="SSF50129">
    <property type="entry name" value="GroES-like"/>
    <property type="match status" value="2"/>
</dbReference>
<accession>A0A1H2W3U1</accession>
<organism evidence="8 9">
    <name type="scientific">Ruegeria halocynthiae</name>
    <dbReference type="NCBI Taxonomy" id="985054"/>
    <lineage>
        <taxon>Bacteria</taxon>
        <taxon>Pseudomonadati</taxon>
        <taxon>Pseudomonadota</taxon>
        <taxon>Alphaproteobacteria</taxon>
        <taxon>Rhodobacterales</taxon>
        <taxon>Roseobacteraceae</taxon>
        <taxon>Ruegeria</taxon>
    </lineage>
</organism>
<evidence type="ECO:0000256" key="5">
    <source>
        <dbReference type="ARBA" id="ARBA00023027"/>
    </source>
</evidence>
<dbReference type="InterPro" id="IPR002328">
    <property type="entry name" value="ADH_Zn_CS"/>
</dbReference>
<dbReference type="CDD" id="cd08279">
    <property type="entry name" value="Zn_ADH_class_III"/>
    <property type="match status" value="1"/>
</dbReference>
<feature type="domain" description="Enoyl reductase (ER)" evidence="7">
    <location>
        <begin position="13"/>
        <end position="360"/>
    </location>
</feature>
<dbReference type="PROSITE" id="PS00059">
    <property type="entry name" value="ADH_ZINC"/>
    <property type="match status" value="1"/>
</dbReference>
<evidence type="ECO:0000256" key="3">
    <source>
        <dbReference type="ARBA" id="ARBA00022833"/>
    </source>
</evidence>
<dbReference type="InterPro" id="IPR036291">
    <property type="entry name" value="NAD(P)-bd_dom_sf"/>
</dbReference>
<keyword evidence="2 6" id="KW-0479">Metal-binding</keyword>
<dbReference type="RefSeq" id="WP_074735958.1">
    <property type="nucleotide sequence ID" value="NZ_FNNP01000001.1"/>
</dbReference>
<gene>
    <name evidence="8" type="ORF">SAMN05444358_1011669</name>
</gene>
<comment type="cofactor">
    <cofactor evidence="1 6">
        <name>Zn(2+)</name>
        <dbReference type="ChEBI" id="CHEBI:29105"/>
    </cofactor>
</comment>
<dbReference type="Pfam" id="PF08240">
    <property type="entry name" value="ADH_N"/>
    <property type="match status" value="1"/>
</dbReference>
<dbReference type="STRING" id="985054.SAMN05444358_1011669"/>
<dbReference type="Gene3D" id="3.90.180.10">
    <property type="entry name" value="Medium-chain alcohol dehydrogenases, catalytic domain"/>
    <property type="match status" value="1"/>
</dbReference>
<dbReference type="Proteomes" id="UP000183400">
    <property type="component" value="Unassembled WGS sequence"/>
</dbReference>
<evidence type="ECO:0000256" key="2">
    <source>
        <dbReference type="ARBA" id="ARBA00022723"/>
    </source>
</evidence>